<gene>
    <name evidence="2" type="ORF">OBO34_06055</name>
</gene>
<evidence type="ECO:0000313" key="3">
    <source>
        <dbReference type="Proteomes" id="UP001065549"/>
    </source>
</evidence>
<dbReference type="RefSeq" id="WP_148395193.1">
    <property type="nucleotide sequence ID" value="NZ_JAOSHN010000002.1"/>
</dbReference>
<feature type="transmembrane region" description="Helical" evidence="1">
    <location>
        <begin position="66"/>
        <end position="85"/>
    </location>
</feature>
<reference evidence="2" key="1">
    <citation type="submission" date="2022-09" db="EMBL/GenBank/DDBJ databases">
        <title>Culturomic study of gut microbiota in children with autism spectrum disorder.</title>
        <authorList>
            <person name="Efimov B.A."/>
            <person name="Chaplin A.V."/>
            <person name="Sokolova S.R."/>
            <person name="Pikina A.P."/>
            <person name="Korzhanova M."/>
            <person name="Belova V."/>
            <person name="Korostin D."/>
        </authorList>
    </citation>
    <scope>NUCLEOTIDE SEQUENCE</scope>
    <source>
        <strain evidence="2">ASD5510</strain>
    </source>
</reference>
<organism evidence="2 3">
    <name type="scientific">Hominibacterium faecale</name>
    <dbReference type="NCBI Taxonomy" id="2839743"/>
    <lineage>
        <taxon>Bacteria</taxon>
        <taxon>Bacillati</taxon>
        <taxon>Bacillota</taxon>
        <taxon>Clostridia</taxon>
        <taxon>Peptostreptococcales</taxon>
        <taxon>Anaerovoracaceae</taxon>
        <taxon>Hominibacterium</taxon>
    </lineage>
</organism>
<sequence>MRKNLNFILYGIAMAIILIPIAMTQALHKPMGQPAETWLLSGGLVLLIAGKLFSIKKKRQETGESIFLDVVIVLCLAAMIIWMFIKM</sequence>
<keyword evidence="1" id="KW-0812">Transmembrane</keyword>
<accession>A0A9J6QPK7</accession>
<keyword evidence="1" id="KW-0472">Membrane</keyword>
<dbReference type="Proteomes" id="UP001065549">
    <property type="component" value="Unassembled WGS sequence"/>
</dbReference>
<evidence type="ECO:0000313" key="2">
    <source>
        <dbReference type="EMBL" id="MCU7377914.1"/>
    </source>
</evidence>
<feature type="transmembrane region" description="Helical" evidence="1">
    <location>
        <begin position="7"/>
        <end position="26"/>
    </location>
</feature>
<proteinExistence type="predicted"/>
<evidence type="ECO:0000256" key="1">
    <source>
        <dbReference type="SAM" id="Phobius"/>
    </source>
</evidence>
<dbReference type="EMBL" id="JAOSHN010000002">
    <property type="protein sequence ID" value="MCU7377914.1"/>
    <property type="molecule type" value="Genomic_DNA"/>
</dbReference>
<comment type="caution">
    <text evidence="2">The sequence shown here is derived from an EMBL/GenBank/DDBJ whole genome shotgun (WGS) entry which is preliminary data.</text>
</comment>
<name>A0A9J6QPK7_9FIRM</name>
<dbReference type="AlphaFoldDB" id="A0A9J6QPK7"/>
<protein>
    <submittedName>
        <fullName evidence="2">Uncharacterized protein</fullName>
    </submittedName>
</protein>
<feature type="transmembrane region" description="Helical" evidence="1">
    <location>
        <begin position="38"/>
        <end position="54"/>
    </location>
</feature>
<keyword evidence="3" id="KW-1185">Reference proteome</keyword>
<keyword evidence="1" id="KW-1133">Transmembrane helix</keyword>